<evidence type="ECO:0000313" key="1">
    <source>
        <dbReference type="EMBL" id="QEL14847.1"/>
    </source>
</evidence>
<evidence type="ECO:0000313" key="2">
    <source>
        <dbReference type="Proteomes" id="UP000324974"/>
    </source>
</evidence>
<proteinExistence type="predicted"/>
<reference evidence="2" key="1">
    <citation type="submission" date="2019-08" db="EMBL/GenBank/DDBJ databases">
        <title>Limnoglobus roseus gen. nov., sp. nov., a novel freshwater planctomycete with a giant genome from the family Gemmataceae.</title>
        <authorList>
            <person name="Kulichevskaya I.S."/>
            <person name="Naumoff D.G."/>
            <person name="Miroshnikov K."/>
            <person name="Ivanova A."/>
            <person name="Philippov D.A."/>
            <person name="Hakobyan A."/>
            <person name="Rijpstra I.C."/>
            <person name="Sinninghe Damste J.S."/>
            <person name="Liesack W."/>
            <person name="Dedysh S.N."/>
        </authorList>
    </citation>
    <scope>NUCLEOTIDE SEQUENCE [LARGE SCALE GENOMIC DNA]</scope>
    <source>
        <strain evidence="2">PX52</strain>
    </source>
</reference>
<protein>
    <submittedName>
        <fullName evidence="1">Uncharacterized protein</fullName>
    </submittedName>
</protein>
<name>A0A5C1A9E6_9BACT</name>
<dbReference type="RefSeq" id="WP_149109709.1">
    <property type="nucleotide sequence ID" value="NZ_CP042425.1"/>
</dbReference>
<dbReference type="Proteomes" id="UP000324974">
    <property type="component" value="Chromosome"/>
</dbReference>
<dbReference type="EMBL" id="CP042425">
    <property type="protein sequence ID" value="QEL14847.1"/>
    <property type="molecule type" value="Genomic_DNA"/>
</dbReference>
<dbReference type="AlphaFoldDB" id="A0A5C1A9E6"/>
<accession>A0A5C1A9E6</accession>
<organism evidence="1 2">
    <name type="scientific">Limnoglobus roseus</name>
    <dbReference type="NCBI Taxonomy" id="2598579"/>
    <lineage>
        <taxon>Bacteria</taxon>
        <taxon>Pseudomonadati</taxon>
        <taxon>Planctomycetota</taxon>
        <taxon>Planctomycetia</taxon>
        <taxon>Gemmatales</taxon>
        <taxon>Gemmataceae</taxon>
        <taxon>Limnoglobus</taxon>
    </lineage>
</organism>
<dbReference type="KEGG" id="lrs:PX52LOC_01745"/>
<keyword evidence="2" id="KW-1185">Reference proteome</keyword>
<sequence>MRRTIGAVAGELPLLTLLLVAFRTNFIFTRVADGEKLGEFNHRATLMDRYVLDLTADEEREIDRRIAVAMGVLLDTGEMR</sequence>
<dbReference type="OrthoDB" id="207848at2"/>
<gene>
    <name evidence="1" type="ORF">PX52LOC_01745</name>
</gene>